<evidence type="ECO:0000313" key="3">
    <source>
        <dbReference type="Proteomes" id="UP000314294"/>
    </source>
</evidence>
<proteinExistence type="predicted"/>
<dbReference type="AlphaFoldDB" id="A0A4Z2FEJ6"/>
<feature type="region of interest" description="Disordered" evidence="1">
    <location>
        <begin position="1"/>
        <end position="26"/>
    </location>
</feature>
<sequence>MDGNMATPSGALTPPPHLSPDSGPVGPALRAALRAGAGAVGAHWVKSSSVRAPGGERQGTMAEQLMSASEGPGCCSIILRLQKFFLTCPGTAAGLLRESEKRQRPNVTRHFLEVTSHFLEVTSHFLKVTSHFLKVTSHFLEVTSHFLEVTSSLTSTM</sequence>
<evidence type="ECO:0000256" key="1">
    <source>
        <dbReference type="SAM" id="MobiDB-lite"/>
    </source>
</evidence>
<dbReference type="Proteomes" id="UP000314294">
    <property type="component" value="Unassembled WGS sequence"/>
</dbReference>
<keyword evidence="3" id="KW-1185">Reference proteome</keyword>
<comment type="caution">
    <text evidence="2">The sequence shown here is derived from an EMBL/GenBank/DDBJ whole genome shotgun (WGS) entry which is preliminary data.</text>
</comment>
<evidence type="ECO:0000313" key="2">
    <source>
        <dbReference type="EMBL" id="TNN39203.1"/>
    </source>
</evidence>
<gene>
    <name evidence="2" type="ORF">EYF80_050634</name>
</gene>
<dbReference type="EMBL" id="SRLO01001300">
    <property type="protein sequence ID" value="TNN39203.1"/>
    <property type="molecule type" value="Genomic_DNA"/>
</dbReference>
<name>A0A4Z2FEJ6_9TELE</name>
<protein>
    <submittedName>
        <fullName evidence="2">Uncharacterized protein</fullName>
    </submittedName>
</protein>
<accession>A0A4Z2FEJ6</accession>
<organism evidence="2 3">
    <name type="scientific">Liparis tanakae</name>
    <name type="common">Tanaka's snailfish</name>
    <dbReference type="NCBI Taxonomy" id="230148"/>
    <lineage>
        <taxon>Eukaryota</taxon>
        <taxon>Metazoa</taxon>
        <taxon>Chordata</taxon>
        <taxon>Craniata</taxon>
        <taxon>Vertebrata</taxon>
        <taxon>Euteleostomi</taxon>
        <taxon>Actinopterygii</taxon>
        <taxon>Neopterygii</taxon>
        <taxon>Teleostei</taxon>
        <taxon>Neoteleostei</taxon>
        <taxon>Acanthomorphata</taxon>
        <taxon>Eupercaria</taxon>
        <taxon>Perciformes</taxon>
        <taxon>Cottioidei</taxon>
        <taxon>Cottales</taxon>
        <taxon>Liparidae</taxon>
        <taxon>Liparis</taxon>
    </lineage>
</organism>
<reference evidence="2 3" key="1">
    <citation type="submission" date="2019-03" db="EMBL/GenBank/DDBJ databases">
        <title>First draft genome of Liparis tanakae, snailfish: a comprehensive survey of snailfish specific genes.</title>
        <authorList>
            <person name="Kim W."/>
            <person name="Song I."/>
            <person name="Jeong J.-H."/>
            <person name="Kim D."/>
            <person name="Kim S."/>
            <person name="Ryu S."/>
            <person name="Song J.Y."/>
            <person name="Lee S.K."/>
        </authorList>
    </citation>
    <scope>NUCLEOTIDE SEQUENCE [LARGE SCALE GENOMIC DNA]</scope>
    <source>
        <tissue evidence="2">Muscle</tissue>
    </source>
</reference>